<dbReference type="InterPro" id="IPR025835">
    <property type="entry name" value="Thiopurine_S-MeTrfase"/>
</dbReference>
<dbReference type="OrthoDB" id="9778208at2"/>
<reference evidence="10 11" key="1">
    <citation type="submission" date="2019-03" db="EMBL/GenBank/DDBJ databases">
        <title>Genomic Encyclopedia of Type Strains, Phase IV (KMG-IV): sequencing the most valuable type-strain genomes for metagenomic binning, comparative biology and taxonomic classification.</title>
        <authorList>
            <person name="Goeker M."/>
        </authorList>
    </citation>
    <scope>NUCLEOTIDE SEQUENCE [LARGE SCALE GENOMIC DNA]</scope>
    <source>
        <strain evidence="10 11">DSM 24830</strain>
    </source>
</reference>
<evidence type="ECO:0000313" key="10">
    <source>
        <dbReference type="EMBL" id="TCJ88443.1"/>
    </source>
</evidence>
<dbReference type="PROSITE" id="PS51585">
    <property type="entry name" value="SAM_MT_TPMT"/>
    <property type="match status" value="1"/>
</dbReference>
<evidence type="ECO:0000256" key="6">
    <source>
        <dbReference type="ARBA" id="ARBA00022603"/>
    </source>
</evidence>
<evidence type="ECO:0000256" key="5">
    <source>
        <dbReference type="ARBA" id="ARBA00022490"/>
    </source>
</evidence>
<organism evidence="10 11">
    <name type="scientific">Cocleimonas flava</name>
    <dbReference type="NCBI Taxonomy" id="634765"/>
    <lineage>
        <taxon>Bacteria</taxon>
        <taxon>Pseudomonadati</taxon>
        <taxon>Pseudomonadota</taxon>
        <taxon>Gammaproteobacteria</taxon>
        <taxon>Thiotrichales</taxon>
        <taxon>Thiotrichaceae</taxon>
        <taxon>Cocleimonas</taxon>
    </lineage>
</organism>
<dbReference type="NCBIfam" id="NF009732">
    <property type="entry name" value="PRK13255.1"/>
    <property type="match status" value="1"/>
</dbReference>
<dbReference type="HAMAP" id="MF_00812">
    <property type="entry name" value="Thiopur_methtran"/>
    <property type="match status" value="1"/>
</dbReference>
<keyword evidence="7 9" id="KW-0808">Transferase</keyword>
<evidence type="ECO:0000256" key="7">
    <source>
        <dbReference type="ARBA" id="ARBA00022679"/>
    </source>
</evidence>
<dbReference type="InterPro" id="IPR029063">
    <property type="entry name" value="SAM-dependent_MTases_sf"/>
</dbReference>
<dbReference type="PIRSF" id="PIRSF023956">
    <property type="entry name" value="Thiopurine_S-methyltransferase"/>
    <property type="match status" value="1"/>
</dbReference>
<comment type="similarity">
    <text evidence="3 9">Belongs to the class I-like SAM-binding methyltransferase superfamily. TPMT family.</text>
</comment>
<dbReference type="NCBIfam" id="TIGR03840">
    <property type="entry name" value="TMPT_Se_Te"/>
    <property type="match status" value="1"/>
</dbReference>
<comment type="catalytic activity">
    <reaction evidence="1 9">
        <text>S-adenosyl-L-methionine + a thiopurine = S-adenosyl-L-homocysteine + a thiopurine S-methylether.</text>
        <dbReference type="EC" id="2.1.1.67"/>
    </reaction>
</comment>
<keyword evidence="6 9" id="KW-0489">Methyltransferase</keyword>
<feature type="binding site" evidence="9">
    <location>
        <position position="127"/>
    </location>
    <ligand>
        <name>S-adenosyl-L-methionine</name>
        <dbReference type="ChEBI" id="CHEBI:59789"/>
    </ligand>
</feature>
<name>A0A4R1F3R6_9GAMM</name>
<dbReference type="Gene3D" id="3.40.50.150">
    <property type="entry name" value="Vaccinia Virus protein VP39"/>
    <property type="match status" value="1"/>
</dbReference>
<dbReference type="PANTHER" id="PTHR10259:SF11">
    <property type="entry name" value="THIOPURINE S-METHYLTRANSFERASE"/>
    <property type="match status" value="1"/>
</dbReference>
<evidence type="ECO:0000256" key="9">
    <source>
        <dbReference type="HAMAP-Rule" id="MF_00812"/>
    </source>
</evidence>
<keyword evidence="11" id="KW-1185">Reference proteome</keyword>
<dbReference type="InterPro" id="IPR022474">
    <property type="entry name" value="Thiopur_S-MeTfrase_Se/Te_detox"/>
</dbReference>
<accession>A0A4R1F3R6</accession>
<keyword evidence="8 9" id="KW-0949">S-adenosyl-L-methionine</keyword>
<dbReference type="FunFam" id="3.40.50.150:FF:000101">
    <property type="entry name" value="Thiopurine S-methyltransferase"/>
    <property type="match status" value="1"/>
</dbReference>
<evidence type="ECO:0000256" key="8">
    <source>
        <dbReference type="ARBA" id="ARBA00022691"/>
    </source>
</evidence>
<evidence type="ECO:0000256" key="2">
    <source>
        <dbReference type="ARBA" id="ARBA00004496"/>
    </source>
</evidence>
<evidence type="ECO:0000313" key="11">
    <source>
        <dbReference type="Proteomes" id="UP000294887"/>
    </source>
</evidence>
<feature type="binding site" evidence="9">
    <location>
        <position position="66"/>
    </location>
    <ligand>
        <name>S-adenosyl-L-methionine</name>
        <dbReference type="ChEBI" id="CHEBI:59789"/>
    </ligand>
</feature>
<dbReference type="Pfam" id="PF05724">
    <property type="entry name" value="TPMT"/>
    <property type="match status" value="1"/>
</dbReference>
<dbReference type="Proteomes" id="UP000294887">
    <property type="component" value="Unassembled WGS sequence"/>
</dbReference>
<comment type="caution">
    <text evidence="10">The sequence shown here is derived from an EMBL/GenBank/DDBJ whole genome shotgun (WGS) entry which is preliminary data.</text>
</comment>
<dbReference type="GO" id="GO:0005737">
    <property type="term" value="C:cytoplasm"/>
    <property type="evidence" value="ECO:0007669"/>
    <property type="project" value="UniProtKB-SubCell"/>
</dbReference>
<dbReference type="EMBL" id="SMFQ01000002">
    <property type="protein sequence ID" value="TCJ88443.1"/>
    <property type="molecule type" value="Genomic_DNA"/>
</dbReference>
<gene>
    <name evidence="9" type="primary">tpm</name>
    <name evidence="10" type="ORF">EV695_0297</name>
</gene>
<dbReference type="PANTHER" id="PTHR10259">
    <property type="entry name" value="THIOPURINE S-METHYLTRANSFERASE"/>
    <property type="match status" value="1"/>
</dbReference>
<dbReference type="EC" id="2.1.1.67" evidence="4 9"/>
<evidence type="ECO:0000256" key="3">
    <source>
        <dbReference type="ARBA" id="ARBA00008145"/>
    </source>
</evidence>
<feature type="binding site" evidence="9">
    <location>
        <position position="10"/>
    </location>
    <ligand>
        <name>S-adenosyl-L-methionine</name>
        <dbReference type="ChEBI" id="CHEBI:59789"/>
    </ligand>
</feature>
<dbReference type="InterPro" id="IPR008854">
    <property type="entry name" value="TPMT"/>
</dbReference>
<dbReference type="GO" id="GO:0008119">
    <property type="term" value="F:thiopurine S-methyltransferase activity"/>
    <property type="evidence" value="ECO:0007669"/>
    <property type="project" value="UniProtKB-UniRule"/>
</dbReference>
<evidence type="ECO:0000256" key="4">
    <source>
        <dbReference type="ARBA" id="ARBA00011905"/>
    </source>
</evidence>
<dbReference type="GO" id="GO:0032259">
    <property type="term" value="P:methylation"/>
    <property type="evidence" value="ECO:0007669"/>
    <property type="project" value="UniProtKB-KW"/>
</dbReference>
<dbReference type="AlphaFoldDB" id="A0A4R1F3R6"/>
<sequence>MEADFWHERWSKNEIGFHENEVNPLLVKHIKDLNLPEGSRIFLPLCGKTRDIAWLHSKGYKVVGIELSEHAVKQLFTELLGDEKLQPEVTQIDQHTLYTFENIEVYVGDFFKLSKQQLGKIDAVYDRASLVALPDTMRTQYAQHLLEITQGVPQLLITLEYDQSVIKGPPFSISDAMIKNYYQNDFNITELERISEKLKGKVDADNVVWQLLPKR</sequence>
<dbReference type="SUPFAM" id="SSF53335">
    <property type="entry name" value="S-adenosyl-L-methionine-dependent methyltransferases"/>
    <property type="match status" value="1"/>
</dbReference>
<feature type="binding site" evidence="9">
    <location>
        <position position="45"/>
    </location>
    <ligand>
        <name>S-adenosyl-L-methionine</name>
        <dbReference type="ChEBI" id="CHEBI:59789"/>
    </ligand>
</feature>
<comment type="subcellular location">
    <subcellularLocation>
        <location evidence="2 9">Cytoplasm</location>
    </subcellularLocation>
</comment>
<proteinExistence type="inferred from homology"/>
<evidence type="ECO:0000256" key="1">
    <source>
        <dbReference type="ARBA" id="ARBA00000903"/>
    </source>
</evidence>
<dbReference type="RefSeq" id="WP_131904138.1">
    <property type="nucleotide sequence ID" value="NZ_BAAAFU010000008.1"/>
</dbReference>
<protein>
    <recommendedName>
        <fullName evidence="4 9">Thiopurine S-methyltransferase</fullName>
        <ecNumber evidence="4 9">2.1.1.67</ecNumber>
    </recommendedName>
    <alternativeName>
        <fullName evidence="9">Thiopurine methyltransferase</fullName>
    </alternativeName>
</protein>
<keyword evidence="5 9" id="KW-0963">Cytoplasm</keyword>
<dbReference type="GO" id="GO:0010038">
    <property type="term" value="P:response to metal ion"/>
    <property type="evidence" value="ECO:0007669"/>
    <property type="project" value="InterPro"/>
</dbReference>